<evidence type="ECO:0000313" key="4">
    <source>
        <dbReference type="Proteomes" id="UP001498398"/>
    </source>
</evidence>
<organism evidence="3 4">
    <name type="scientific">Marasmiellus scandens</name>
    <dbReference type="NCBI Taxonomy" id="2682957"/>
    <lineage>
        <taxon>Eukaryota</taxon>
        <taxon>Fungi</taxon>
        <taxon>Dikarya</taxon>
        <taxon>Basidiomycota</taxon>
        <taxon>Agaricomycotina</taxon>
        <taxon>Agaricomycetes</taxon>
        <taxon>Agaricomycetidae</taxon>
        <taxon>Agaricales</taxon>
        <taxon>Marasmiineae</taxon>
        <taxon>Omphalotaceae</taxon>
        <taxon>Marasmiellus</taxon>
    </lineage>
</organism>
<accession>A0ABR1JC36</accession>
<feature type="region of interest" description="Disordered" evidence="1">
    <location>
        <begin position="287"/>
        <end position="351"/>
    </location>
</feature>
<feature type="region of interest" description="Disordered" evidence="1">
    <location>
        <begin position="121"/>
        <end position="186"/>
    </location>
</feature>
<protein>
    <recommendedName>
        <fullName evidence="2">Ribonuclease H1 N-terminal domain-containing protein</fullName>
    </recommendedName>
</protein>
<gene>
    <name evidence="3" type="ORF">VKT23_010112</name>
</gene>
<evidence type="ECO:0000313" key="3">
    <source>
        <dbReference type="EMBL" id="KAK7457773.1"/>
    </source>
</evidence>
<dbReference type="InterPro" id="IPR037056">
    <property type="entry name" value="RNase_H1_N_sf"/>
</dbReference>
<dbReference type="SUPFAM" id="SSF55658">
    <property type="entry name" value="L9 N-domain-like"/>
    <property type="match status" value="1"/>
</dbReference>
<dbReference type="InterPro" id="IPR009027">
    <property type="entry name" value="Ribosomal_bL9/RNase_H1_N"/>
</dbReference>
<evidence type="ECO:0000256" key="1">
    <source>
        <dbReference type="SAM" id="MobiDB-lite"/>
    </source>
</evidence>
<name>A0ABR1JC36_9AGAR</name>
<keyword evidence="4" id="KW-1185">Reference proteome</keyword>
<dbReference type="EMBL" id="JBANRG010000019">
    <property type="protein sequence ID" value="KAK7457773.1"/>
    <property type="molecule type" value="Genomic_DNA"/>
</dbReference>
<feature type="domain" description="Ribonuclease H1 N-terminal" evidence="2">
    <location>
        <begin position="30"/>
        <end position="72"/>
    </location>
</feature>
<feature type="compositionally biased region" description="Low complexity" evidence="1">
    <location>
        <begin position="130"/>
        <end position="154"/>
    </location>
</feature>
<feature type="region of interest" description="Disordered" evidence="1">
    <location>
        <begin position="1"/>
        <end position="23"/>
    </location>
</feature>
<comment type="caution">
    <text evidence="3">The sequence shown here is derived from an EMBL/GenBank/DDBJ whole genome shotgun (WGS) entry which is preliminary data.</text>
</comment>
<dbReference type="Proteomes" id="UP001498398">
    <property type="component" value="Unassembled WGS sequence"/>
</dbReference>
<sequence>MSAGSSSIRPTCRPHLYDSQTPGVSHKPKKFYLILNGHGAGCYTTWNDVAARVMGVSMANHASYKTYELAVNAWRAHCLSHHTHEAGFVDGTPHTPPADFEQPVATIPPPHISSVVHATEAAPNAEDQSGSHSETLSSISSPSIASTGSAPASPSKRRIAQAFFGPDSPSRVKHAPPRTRKWAVSSGGNNAVLTSEQADAVIEEARLRNLPVQVCEVDSVAEAAEWLERLDLLSEGMSTSSEVLKLSSSSHDKRKTESHLVYFLKFTPYQVTLLLIAISMSTQNANDAEARDPNTEIPPARVECSTSNDNPKSVPFGADPNTSINKCPESVSPPLPKNQKKKRGNKGNFHGDQLEYLEKELPGWLRLSRTEKSLWLTEFYSRWFKKFRWHITDCPTEFAALEPDLQTPADTSTESTQLSEEDLDALRKRRD</sequence>
<evidence type="ECO:0000259" key="2">
    <source>
        <dbReference type="Pfam" id="PF01693"/>
    </source>
</evidence>
<feature type="compositionally biased region" description="Polar residues" evidence="1">
    <location>
        <begin position="408"/>
        <end position="418"/>
    </location>
</feature>
<dbReference type="Gene3D" id="3.40.970.10">
    <property type="entry name" value="Ribonuclease H1, N-terminal domain"/>
    <property type="match status" value="1"/>
</dbReference>
<proteinExistence type="predicted"/>
<feature type="region of interest" description="Disordered" evidence="1">
    <location>
        <begin position="402"/>
        <end position="431"/>
    </location>
</feature>
<reference evidence="3 4" key="1">
    <citation type="submission" date="2024-01" db="EMBL/GenBank/DDBJ databases">
        <title>A draft genome for the cacao thread blight pathogen Marasmiellus scandens.</title>
        <authorList>
            <person name="Baruah I.K."/>
            <person name="Leung J."/>
            <person name="Bukari Y."/>
            <person name="Amoako-Attah I."/>
            <person name="Meinhardt L.W."/>
            <person name="Bailey B.A."/>
            <person name="Cohen S.P."/>
        </authorList>
    </citation>
    <scope>NUCLEOTIDE SEQUENCE [LARGE SCALE GENOMIC DNA]</scope>
    <source>
        <strain evidence="3 4">GH-19</strain>
    </source>
</reference>
<dbReference type="Pfam" id="PF01693">
    <property type="entry name" value="Cauli_VI"/>
    <property type="match status" value="1"/>
</dbReference>
<dbReference type="InterPro" id="IPR011320">
    <property type="entry name" value="RNase_H1_N"/>
</dbReference>
<feature type="compositionally biased region" description="Basic residues" evidence="1">
    <location>
        <begin position="171"/>
        <end position="181"/>
    </location>
</feature>